<dbReference type="InterPro" id="IPR021668">
    <property type="entry name" value="TAN"/>
</dbReference>
<protein>
    <recommendedName>
        <fullName evidence="1">Telomere-length maintenance and DNA damage repair domain-containing protein</fullName>
    </recommendedName>
</protein>
<dbReference type="Pfam" id="PF11640">
    <property type="entry name" value="TAN"/>
    <property type="match status" value="1"/>
</dbReference>
<evidence type="ECO:0000313" key="3">
    <source>
        <dbReference type="Proteomes" id="UP001356427"/>
    </source>
</evidence>
<evidence type="ECO:0000313" key="2">
    <source>
        <dbReference type="EMBL" id="KAK6296643.1"/>
    </source>
</evidence>
<sequence>MNLVLHELLVCCRGLKNDRTTERKKEADRFRRLIRSPDIVEELDRISGTRPKQVTWDAVFRFLQRYLQKET</sequence>
<gene>
    <name evidence="2" type="ORF">J4Q44_G00327850</name>
</gene>
<name>A0AAN8QHB6_9TELE</name>
<feature type="domain" description="Telomere-length maintenance and DNA damage repair" evidence="1">
    <location>
        <begin position="10"/>
        <end position="71"/>
    </location>
</feature>
<dbReference type="Proteomes" id="UP001356427">
    <property type="component" value="Unassembled WGS sequence"/>
</dbReference>
<organism evidence="2 3">
    <name type="scientific">Coregonus suidteri</name>
    <dbReference type="NCBI Taxonomy" id="861788"/>
    <lineage>
        <taxon>Eukaryota</taxon>
        <taxon>Metazoa</taxon>
        <taxon>Chordata</taxon>
        <taxon>Craniata</taxon>
        <taxon>Vertebrata</taxon>
        <taxon>Euteleostomi</taxon>
        <taxon>Actinopterygii</taxon>
        <taxon>Neopterygii</taxon>
        <taxon>Teleostei</taxon>
        <taxon>Protacanthopterygii</taxon>
        <taxon>Salmoniformes</taxon>
        <taxon>Salmonidae</taxon>
        <taxon>Coregoninae</taxon>
        <taxon>Coregonus</taxon>
    </lineage>
</organism>
<accession>A0AAN8QHB6</accession>
<comment type="caution">
    <text evidence="2">The sequence shown here is derived from an EMBL/GenBank/DDBJ whole genome shotgun (WGS) entry which is preliminary data.</text>
</comment>
<proteinExistence type="predicted"/>
<keyword evidence="3" id="KW-1185">Reference proteome</keyword>
<evidence type="ECO:0000259" key="1">
    <source>
        <dbReference type="Pfam" id="PF11640"/>
    </source>
</evidence>
<dbReference type="EMBL" id="JAGTTL010000032">
    <property type="protein sequence ID" value="KAK6296643.1"/>
    <property type="molecule type" value="Genomic_DNA"/>
</dbReference>
<dbReference type="GO" id="GO:0004674">
    <property type="term" value="F:protein serine/threonine kinase activity"/>
    <property type="evidence" value="ECO:0007669"/>
    <property type="project" value="InterPro"/>
</dbReference>
<dbReference type="AlphaFoldDB" id="A0AAN8QHB6"/>
<reference evidence="2 3" key="1">
    <citation type="submission" date="2021-04" db="EMBL/GenBank/DDBJ databases">
        <authorList>
            <person name="De Guttry C."/>
            <person name="Zahm M."/>
            <person name="Klopp C."/>
            <person name="Cabau C."/>
            <person name="Louis A."/>
            <person name="Berthelot C."/>
            <person name="Parey E."/>
            <person name="Roest Crollius H."/>
            <person name="Montfort J."/>
            <person name="Robinson-Rechavi M."/>
            <person name="Bucao C."/>
            <person name="Bouchez O."/>
            <person name="Gislard M."/>
            <person name="Lluch J."/>
            <person name="Milhes M."/>
            <person name="Lampietro C."/>
            <person name="Lopez Roques C."/>
            <person name="Donnadieu C."/>
            <person name="Braasch I."/>
            <person name="Desvignes T."/>
            <person name="Postlethwait J."/>
            <person name="Bobe J."/>
            <person name="Wedekind C."/>
            <person name="Guiguen Y."/>
        </authorList>
    </citation>
    <scope>NUCLEOTIDE SEQUENCE [LARGE SCALE GENOMIC DNA]</scope>
    <source>
        <strain evidence="2">Cs_M1</strain>
        <tissue evidence="2">Blood</tissue>
    </source>
</reference>